<dbReference type="STRING" id="391625.PPSIR1_07228"/>
<dbReference type="AlphaFoldDB" id="A6G5A4"/>
<organism evidence="1 2">
    <name type="scientific">Plesiocystis pacifica SIR-1</name>
    <dbReference type="NCBI Taxonomy" id="391625"/>
    <lineage>
        <taxon>Bacteria</taxon>
        <taxon>Pseudomonadati</taxon>
        <taxon>Myxococcota</taxon>
        <taxon>Polyangia</taxon>
        <taxon>Nannocystales</taxon>
        <taxon>Nannocystaceae</taxon>
        <taxon>Plesiocystis</taxon>
    </lineage>
</organism>
<evidence type="ECO:0000313" key="2">
    <source>
        <dbReference type="Proteomes" id="UP000005801"/>
    </source>
</evidence>
<dbReference type="PANTHER" id="PTHR33361:SF15">
    <property type="entry name" value="DUF885 FAMILY LIPOPROTEIN"/>
    <property type="match status" value="1"/>
</dbReference>
<dbReference type="Pfam" id="PF05960">
    <property type="entry name" value="DUF885"/>
    <property type="match status" value="1"/>
</dbReference>
<dbReference type="EMBL" id="ABCS01000024">
    <property type="protein sequence ID" value="EDM79016.1"/>
    <property type="molecule type" value="Genomic_DNA"/>
</dbReference>
<dbReference type="InterPro" id="IPR010281">
    <property type="entry name" value="DUF885"/>
</dbReference>
<protein>
    <recommendedName>
        <fullName evidence="3">Lipoprotein</fullName>
    </recommendedName>
</protein>
<proteinExistence type="predicted"/>
<reference evidence="1 2" key="1">
    <citation type="submission" date="2007-06" db="EMBL/GenBank/DDBJ databases">
        <authorList>
            <person name="Shimkets L."/>
            <person name="Ferriera S."/>
            <person name="Johnson J."/>
            <person name="Kravitz S."/>
            <person name="Beeson K."/>
            <person name="Sutton G."/>
            <person name="Rogers Y.-H."/>
            <person name="Friedman R."/>
            <person name="Frazier M."/>
            <person name="Venter J.C."/>
        </authorList>
    </citation>
    <scope>NUCLEOTIDE SEQUENCE [LARGE SCALE GENOMIC DNA]</scope>
    <source>
        <strain evidence="1 2">SIR-1</strain>
    </source>
</reference>
<gene>
    <name evidence="1" type="ORF">PPSIR1_07228</name>
</gene>
<keyword evidence="2" id="KW-1185">Reference proteome</keyword>
<evidence type="ECO:0008006" key="3">
    <source>
        <dbReference type="Google" id="ProtNLM"/>
    </source>
</evidence>
<dbReference type="PANTHER" id="PTHR33361">
    <property type="entry name" value="GLR0591 PROTEIN"/>
    <property type="match status" value="1"/>
</dbReference>
<comment type="caution">
    <text evidence="1">The sequence shown here is derived from an EMBL/GenBank/DDBJ whole genome shotgun (WGS) entry which is preliminary data.</text>
</comment>
<name>A6G5A4_9BACT</name>
<sequence length="642" mass="70989">MSRPRLLEVGAFGALLNLSLGLSLGLGCAPVTSPPPPAKPPPTSDVAIGRVQDPQRMLEEFAEDFLADYFARHPVIATASGEHQHDGRWPDLSAEGRTETDAWVELRLDELAAIPREALGPEGRIELDTIRNQLELARFEAEVERRWVNDPLAYSTLISMGLDDLLSRDFAPLEERAADLAERLEGLPELLAQARANLSDAKAIRRPHAEVAVTQLGGVRELIEVTIPERTAALDDASEVHARFEAARGPALAALTELENQLRDALPRAEGQWRLGAEAFATKLALTLQSDLTADELVTLAAAEHERVRRDMAKLSRELYAAMFGERALARVGSDDDAIVRAVLAELAADHPRPEDLRDAAEANLERLDRFVREGELVPMDEREVLEVIWTPPHAQGVAIAGLAAPAPLDADTPGLPSFYLVQPLPASWGAELRESFLREYNSFMLEILSIHEAIPGHFVQLYWGKREPSKVRRVFPNGAFVEGWAVYTERVMVEAGYAGAGPDPKSDKRPKGVSRALWTVQTDPALRAKAIRLHGLKFYLRTVTNAILDHEIHAGSMSREQAIELMVERSFQERGEAEGKWVRAQLTSAQLSTYFVGATAWFRLRERAEARPNFSLLDFHAAALSHGAPPVHRLPELMGWE</sequence>
<dbReference type="PROSITE" id="PS51257">
    <property type="entry name" value="PROKAR_LIPOPROTEIN"/>
    <property type="match status" value="1"/>
</dbReference>
<accession>A6G5A4</accession>
<evidence type="ECO:0000313" key="1">
    <source>
        <dbReference type="EMBL" id="EDM79016.1"/>
    </source>
</evidence>
<dbReference type="RefSeq" id="WP_006971903.1">
    <property type="nucleotide sequence ID" value="NZ_ABCS01000024.1"/>
</dbReference>
<dbReference type="Proteomes" id="UP000005801">
    <property type="component" value="Unassembled WGS sequence"/>
</dbReference>
<dbReference type="eggNOG" id="COG4805">
    <property type="taxonomic scope" value="Bacteria"/>
</dbReference>